<keyword evidence="3" id="KW-1185">Reference proteome</keyword>
<evidence type="ECO:0000313" key="2">
    <source>
        <dbReference type="EMBL" id="GFZ08347.1"/>
    </source>
</evidence>
<reference evidence="2 3" key="1">
    <citation type="submission" date="2019-07" db="EMBL/GenBank/DDBJ databases">
        <title>De Novo Assembly of kiwifruit Actinidia rufa.</title>
        <authorList>
            <person name="Sugita-Konishi S."/>
            <person name="Sato K."/>
            <person name="Mori E."/>
            <person name="Abe Y."/>
            <person name="Kisaki G."/>
            <person name="Hamano K."/>
            <person name="Suezawa K."/>
            <person name="Otani M."/>
            <person name="Fukuda T."/>
            <person name="Manabe T."/>
            <person name="Gomi K."/>
            <person name="Tabuchi M."/>
            <person name="Akimitsu K."/>
            <person name="Kataoka I."/>
        </authorList>
    </citation>
    <scope>NUCLEOTIDE SEQUENCE [LARGE SCALE GENOMIC DNA]</scope>
    <source>
        <strain evidence="3">cv. Fuchu</strain>
    </source>
</reference>
<feature type="region of interest" description="Disordered" evidence="1">
    <location>
        <begin position="1"/>
        <end position="26"/>
    </location>
</feature>
<organism evidence="2 3">
    <name type="scientific">Actinidia rufa</name>
    <dbReference type="NCBI Taxonomy" id="165716"/>
    <lineage>
        <taxon>Eukaryota</taxon>
        <taxon>Viridiplantae</taxon>
        <taxon>Streptophyta</taxon>
        <taxon>Embryophyta</taxon>
        <taxon>Tracheophyta</taxon>
        <taxon>Spermatophyta</taxon>
        <taxon>Magnoliopsida</taxon>
        <taxon>eudicotyledons</taxon>
        <taxon>Gunneridae</taxon>
        <taxon>Pentapetalae</taxon>
        <taxon>asterids</taxon>
        <taxon>Ericales</taxon>
        <taxon>Actinidiaceae</taxon>
        <taxon>Actinidia</taxon>
    </lineage>
</organism>
<keyword evidence="2" id="KW-0813">Transport</keyword>
<comment type="caution">
    <text evidence="2">The sequence shown here is derived from an EMBL/GenBank/DDBJ whole genome shotgun (WGS) entry which is preliminary data.</text>
</comment>
<accession>A0A7J0GC30</accession>
<dbReference type="EMBL" id="BJWL01000020">
    <property type="protein sequence ID" value="GFZ08347.1"/>
    <property type="molecule type" value="Genomic_DNA"/>
</dbReference>
<protein>
    <submittedName>
        <fullName evidence="2">Nucleotide/sugar transporter family protein</fullName>
    </submittedName>
</protein>
<dbReference type="Proteomes" id="UP000585474">
    <property type="component" value="Unassembled WGS sequence"/>
</dbReference>
<evidence type="ECO:0000313" key="3">
    <source>
        <dbReference type="Proteomes" id="UP000585474"/>
    </source>
</evidence>
<dbReference type="AlphaFoldDB" id="A0A7J0GC30"/>
<dbReference type="OrthoDB" id="1744081at2759"/>
<gene>
    <name evidence="2" type="ORF">Acr_20g0001550</name>
</gene>
<evidence type="ECO:0000256" key="1">
    <source>
        <dbReference type="SAM" id="MobiDB-lite"/>
    </source>
</evidence>
<sequence>MASNPSKNDMGLSVSDPPKGDERLFKGSGMAKRGAYAAISYMSCAETRFNRYSVLKFHQI</sequence>
<proteinExistence type="predicted"/>
<keyword evidence="2" id="KW-0762">Sugar transport</keyword>
<name>A0A7J0GC30_9ERIC</name>